<reference evidence="2" key="1">
    <citation type="submission" date="2016-10" db="EMBL/GenBank/DDBJ databases">
        <authorList>
            <person name="Varghese N."/>
            <person name="Submissions S."/>
        </authorList>
    </citation>
    <scope>NUCLEOTIDE SEQUENCE [LARGE SCALE GENOMIC DNA]</scope>
    <source>
        <strain evidence="2">DSM 44654</strain>
    </source>
</reference>
<sequence length="85" mass="9015">MSTVDLDAAYRLNPRAALDVLSHSCEHRERCSLGTPDVVRLVRALVMHASVRDALDAADLGGTSRARVVAALEHLAATGVIVVDP</sequence>
<name>A0A1H5Q860_9PSEU</name>
<dbReference type="RefSeq" id="WP_143050915.1">
    <property type="nucleotide sequence ID" value="NZ_FNUJ01000001.1"/>
</dbReference>
<keyword evidence="2" id="KW-1185">Reference proteome</keyword>
<dbReference type="STRING" id="218821.SAMN05421837_101968"/>
<proteinExistence type="predicted"/>
<accession>A0A1H5Q860</accession>
<organism evidence="1 2">
    <name type="scientific">Amycolatopsis pretoriensis</name>
    <dbReference type="NCBI Taxonomy" id="218821"/>
    <lineage>
        <taxon>Bacteria</taxon>
        <taxon>Bacillati</taxon>
        <taxon>Actinomycetota</taxon>
        <taxon>Actinomycetes</taxon>
        <taxon>Pseudonocardiales</taxon>
        <taxon>Pseudonocardiaceae</taxon>
        <taxon>Amycolatopsis</taxon>
    </lineage>
</organism>
<evidence type="ECO:0000313" key="1">
    <source>
        <dbReference type="EMBL" id="SEF21621.1"/>
    </source>
</evidence>
<dbReference type="OrthoDB" id="3628976at2"/>
<dbReference type="AlphaFoldDB" id="A0A1H5Q860"/>
<evidence type="ECO:0000313" key="2">
    <source>
        <dbReference type="Proteomes" id="UP000198878"/>
    </source>
</evidence>
<dbReference type="InterPro" id="IPR023850">
    <property type="entry name" value="MftB"/>
</dbReference>
<dbReference type="EMBL" id="FNUJ01000001">
    <property type="protein sequence ID" value="SEF21621.1"/>
    <property type="molecule type" value="Genomic_DNA"/>
</dbReference>
<protein>
    <submittedName>
        <fullName evidence="1">Uncharacterized protein</fullName>
    </submittedName>
</protein>
<gene>
    <name evidence="1" type="ORF">SAMN05421837_101968</name>
</gene>
<dbReference type="Pfam" id="PF26520">
    <property type="entry name" value="MftB_chaperone"/>
    <property type="match status" value="1"/>
</dbReference>
<dbReference type="Proteomes" id="UP000198878">
    <property type="component" value="Unassembled WGS sequence"/>
</dbReference>